<dbReference type="STRING" id="145388.A0A0D2KWN7"/>
<reference evidence="2 3" key="1">
    <citation type="journal article" date="2013" name="BMC Genomics">
        <title>Reconstruction of the lipid metabolism for the microalga Monoraphidium neglectum from its genome sequence reveals characteristics suitable for biofuel production.</title>
        <authorList>
            <person name="Bogen C."/>
            <person name="Al-Dilaimi A."/>
            <person name="Albersmeier A."/>
            <person name="Wichmann J."/>
            <person name="Grundmann M."/>
            <person name="Rupp O."/>
            <person name="Lauersen K.J."/>
            <person name="Blifernez-Klassen O."/>
            <person name="Kalinowski J."/>
            <person name="Goesmann A."/>
            <person name="Mussgnug J.H."/>
            <person name="Kruse O."/>
        </authorList>
    </citation>
    <scope>NUCLEOTIDE SEQUENCE [LARGE SCALE GENOMIC DNA]</scope>
    <source>
        <strain evidence="2 3">SAG 48.87</strain>
    </source>
</reference>
<name>A0A0D2KWN7_9CHLO</name>
<sequence length="661" mass="67788">MEGQVATLVAGKGQNVRLERVTLVNATLGPPSDPRGALSPRWLDTSRAASLWLVDTLVFTSAKVLGQYTAFLLSQRAAAGGRTQTRFYTDNRTFLHLNEWTAPSGARATNVGILLVGAGDNQLRQPLAGAPLEPPAPVLLSATNETLVPLLRWHAAVQTPEPLLVYLGSNVTLGGGTSAADGGAGAGAGAAAGVRLASASAASAKMLAAHDNITVARPVILVGHARDPTSIDFRMRVNQFAASGPFANLTLDSLILENLGFGDVISAPTAEGVNLQSTVSFWPFWFNRNERRLTLRNCTAIIPRSEIDFIIYWASMFEAGVPSVDWMRTEIGITAYKVRNLNDSGDAYTIVDLRGKGLTFENVQLQVKNRVAPQLPLPAPDGRVAAPLQPTARRPPRLQSVRNTRELQGGTAVDLGAGAAAPAAPLLRLPAGAEPRFLELRFMTLTGIGPGGVAGVGGGGGGGAGDPVAAYFASEAAAADAAAPSSSRAANASGRASNSSSRSGGGSPSGGRAANTGGPGPSISRRAANVSGGHGGGRAANASSPGLHGSSHPAGSSSHPANLTTAAAIVDGDSSDAAAARPKPSRELPPGLRRRSLLDAQPLIDRRGEADRDPLGPPQGRGLAVAGAAPPSDAGAAPPARCWGMLLWALARDFNSVWSLG</sequence>
<feature type="compositionally biased region" description="Basic and acidic residues" evidence="1">
    <location>
        <begin position="604"/>
        <end position="614"/>
    </location>
</feature>
<gene>
    <name evidence="2" type="ORF">MNEG_8312</name>
</gene>
<dbReference type="RefSeq" id="XP_013898673.1">
    <property type="nucleotide sequence ID" value="XM_014043219.1"/>
</dbReference>
<dbReference type="EMBL" id="KK101783">
    <property type="protein sequence ID" value="KIY99653.1"/>
    <property type="molecule type" value="Genomic_DNA"/>
</dbReference>
<feature type="compositionally biased region" description="Low complexity" evidence="1">
    <location>
        <begin position="542"/>
        <end position="561"/>
    </location>
</feature>
<organism evidence="2 3">
    <name type="scientific">Monoraphidium neglectum</name>
    <dbReference type="NCBI Taxonomy" id="145388"/>
    <lineage>
        <taxon>Eukaryota</taxon>
        <taxon>Viridiplantae</taxon>
        <taxon>Chlorophyta</taxon>
        <taxon>core chlorophytes</taxon>
        <taxon>Chlorophyceae</taxon>
        <taxon>CS clade</taxon>
        <taxon>Sphaeropleales</taxon>
        <taxon>Selenastraceae</taxon>
        <taxon>Monoraphidium</taxon>
    </lineage>
</organism>
<evidence type="ECO:0000313" key="2">
    <source>
        <dbReference type="EMBL" id="KIY99653.1"/>
    </source>
</evidence>
<protein>
    <submittedName>
        <fullName evidence="2">Uncharacterized protein</fullName>
    </submittedName>
</protein>
<feature type="region of interest" description="Disordered" evidence="1">
    <location>
        <begin position="573"/>
        <end position="636"/>
    </location>
</feature>
<dbReference type="AlphaFoldDB" id="A0A0D2KWN7"/>
<feature type="compositionally biased region" description="Low complexity" evidence="1">
    <location>
        <begin position="484"/>
        <end position="502"/>
    </location>
</feature>
<keyword evidence="3" id="KW-1185">Reference proteome</keyword>
<feature type="compositionally biased region" description="Low complexity" evidence="1">
    <location>
        <begin position="624"/>
        <end position="636"/>
    </location>
</feature>
<dbReference type="OrthoDB" id="559099at2759"/>
<dbReference type="KEGG" id="mng:MNEG_8312"/>
<proteinExistence type="predicted"/>
<feature type="region of interest" description="Disordered" evidence="1">
    <location>
        <begin position="484"/>
        <end position="561"/>
    </location>
</feature>
<evidence type="ECO:0000256" key="1">
    <source>
        <dbReference type="SAM" id="MobiDB-lite"/>
    </source>
</evidence>
<dbReference type="Proteomes" id="UP000054498">
    <property type="component" value="Unassembled WGS sequence"/>
</dbReference>
<evidence type="ECO:0000313" key="3">
    <source>
        <dbReference type="Proteomes" id="UP000054498"/>
    </source>
</evidence>
<accession>A0A0D2KWN7</accession>
<dbReference type="GeneID" id="25741188"/>